<evidence type="ECO:0000259" key="3">
    <source>
        <dbReference type="Pfam" id="PF01248"/>
    </source>
</evidence>
<protein>
    <submittedName>
        <fullName evidence="4">LSU ribosomal protein L7AE</fullName>
    </submittedName>
</protein>
<dbReference type="AlphaFoldDB" id="A0A521C2T0"/>
<dbReference type="InterPro" id="IPR004038">
    <property type="entry name" value="Ribosomal_eL8/eL30/eS12/Gad45"/>
</dbReference>
<evidence type="ECO:0000256" key="2">
    <source>
        <dbReference type="ARBA" id="ARBA00023274"/>
    </source>
</evidence>
<dbReference type="Gene3D" id="3.30.1330.30">
    <property type="match status" value="1"/>
</dbReference>
<proteinExistence type="predicted"/>
<dbReference type="GO" id="GO:1990904">
    <property type="term" value="C:ribonucleoprotein complex"/>
    <property type="evidence" value="ECO:0007669"/>
    <property type="project" value="UniProtKB-KW"/>
</dbReference>
<dbReference type="Proteomes" id="UP000315636">
    <property type="component" value="Unassembled WGS sequence"/>
</dbReference>
<feature type="domain" description="Ribosomal protein eL8/eL30/eS12/Gadd45" evidence="3">
    <location>
        <begin position="3"/>
        <end position="91"/>
    </location>
</feature>
<dbReference type="SUPFAM" id="SSF55315">
    <property type="entry name" value="L30e-like"/>
    <property type="match status" value="1"/>
</dbReference>
<dbReference type="GO" id="GO:0005840">
    <property type="term" value="C:ribosome"/>
    <property type="evidence" value="ECO:0007669"/>
    <property type="project" value="UniProtKB-KW"/>
</dbReference>
<dbReference type="OrthoDB" id="9794863at2"/>
<dbReference type="InterPro" id="IPR029064">
    <property type="entry name" value="Ribosomal_eL30-like_sf"/>
</dbReference>
<sequence>MSKLYNMLGLAMRARKVVSGEEQVLSAVRSKTACLVLISNDAAPNAKKKLSDKCAHYHIPWVEVGSRSDLGRAIGKAERVTVAVTEPGFADAIKKWCE</sequence>
<dbReference type="Pfam" id="PF01248">
    <property type="entry name" value="Ribosomal_L7Ae"/>
    <property type="match status" value="1"/>
</dbReference>
<evidence type="ECO:0000256" key="1">
    <source>
        <dbReference type="ARBA" id="ARBA00022980"/>
    </source>
</evidence>
<keyword evidence="2" id="KW-0687">Ribonucleoprotein</keyword>
<dbReference type="EMBL" id="FXTI01000003">
    <property type="protein sequence ID" value="SMO53709.1"/>
    <property type="molecule type" value="Genomic_DNA"/>
</dbReference>
<accession>A0A521C2T0</accession>
<dbReference type="RefSeq" id="WP_142504865.1">
    <property type="nucleotide sequence ID" value="NZ_FXTI01000003.1"/>
</dbReference>
<gene>
    <name evidence="4" type="ORF">SAMN06264849_103100</name>
</gene>
<keyword evidence="1 4" id="KW-0689">Ribosomal protein</keyword>
<dbReference type="InterPro" id="IPR039109">
    <property type="entry name" value="Ribosomal_eL30-like"/>
</dbReference>
<reference evidence="4 5" key="1">
    <citation type="submission" date="2017-05" db="EMBL/GenBank/DDBJ databases">
        <authorList>
            <person name="Varghese N."/>
            <person name="Submissions S."/>
        </authorList>
    </citation>
    <scope>NUCLEOTIDE SEQUENCE [LARGE SCALE GENOMIC DNA]</scope>
    <source>
        <strain evidence="4 5">DSM 45474</strain>
    </source>
</reference>
<keyword evidence="5" id="KW-1185">Reference proteome</keyword>
<dbReference type="GO" id="GO:0003723">
    <property type="term" value="F:RNA binding"/>
    <property type="evidence" value="ECO:0007669"/>
    <property type="project" value="InterPro"/>
</dbReference>
<organism evidence="4 5">
    <name type="scientific">Melghirimyces algeriensis</name>
    <dbReference type="NCBI Taxonomy" id="910412"/>
    <lineage>
        <taxon>Bacteria</taxon>
        <taxon>Bacillati</taxon>
        <taxon>Bacillota</taxon>
        <taxon>Bacilli</taxon>
        <taxon>Bacillales</taxon>
        <taxon>Thermoactinomycetaceae</taxon>
        <taxon>Melghirimyces</taxon>
    </lineage>
</organism>
<name>A0A521C2T0_9BACL</name>
<evidence type="ECO:0000313" key="4">
    <source>
        <dbReference type="EMBL" id="SMO53709.1"/>
    </source>
</evidence>
<evidence type="ECO:0000313" key="5">
    <source>
        <dbReference type="Proteomes" id="UP000315636"/>
    </source>
</evidence>
<dbReference type="PANTHER" id="PTHR11449">
    <property type="entry name" value="RIBOSOMAL PROTEIN L30"/>
    <property type="match status" value="1"/>
</dbReference>